<keyword evidence="7 8" id="KW-0472">Membrane</keyword>
<protein>
    <recommendedName>
        <fullName evidence="9">Glycosyltransferase RgtA/B/C/D-like domain-containing protein</fullName>
    </recommendedName>
</protein>
<feature type="transmembrane region" description="Helical" evidence="8">
    <location>
        <begin position="138"/>
        <end position="159"/>
    </location>
</feature>
<feature type="transmembrane region" description="Helical" evidence="8">
    <location>
        <begin position="353"/>
        <end position="372"/>
    </location>
</feature>
<dbReference type="EMBL" id="CP000656">
    <property type="protein sequence ID" value="ABP42704.1"/>
    <property type="molecule type" value="Genomic_DNA"/>
</dbReference>
<dbReference type="InterPro" id="IPR050297">
    <property type="entry name" value="LipidA_mod_glycosyltrf_83"/>
</dbReference>
<name>A4T161_MYCGI</name>
<evidence type="ECO:0000256" key="6">
    <source>
        <dbReference type="ARBA" id="ARBA00022989"/>
    </source>
</evidence>
<feature type="transmembrane region" description="Helical" evidence="8">
    <location>
        <begin position="234"/>
        <end position="258"/>
    </location>
</feature>
<dbReference type="GO" id="GO:0016763">
    <property type="term" value="F:pentosyltransferase activity"/>
    <property type="evidence" value="ECO:0007669"/>
    <property type="project" value="TreeGrafter"/>
</dbReference>
<keyword evidence="4" id="KW-0808">Transferase</keyword>
<dbReference type="eggNOG" id="COG1807">
    <property type="taxonomic scope" value="Bacteria"/>
</dbReference>
<gene>
    <name evidence="10" type="ordered locus">Mflv_0209</name>
</gene>
<organism evidence="10">
    <name type="scientific">Mycolicibacterium gilvum (strain PYR-GCK)</name>
    <name type="common">Mycobacterium gilvum (strain PYR-GCK)</name>
    <dbReference type="NCBI Taxonomy" id="350054"/>
    <lineage>
        <taxon>Bacteria</taxon>
        <taxon>Bacillati</taxon>
        <taxon>Actinomycetota</taxon>
        <taxon>Actinomycetes</taxon>
        <taxon>Mycobacteriales</taxon>
        <taxon>Mycobacteriaceae</taxon>
        <taxon>Mycolicibacterium</taxon>
    </lineage>
</organism>
<dbReference type="OrthoDB" id="3276839at2"/>
<evidence type="ECO:0000259" key="9">
    <source>
        <dbReference type="Pfam" id="PF13231"/>
    </source>
</evidence>
<feature type="transmembrane region" description="Helical" evidence="8">
    <location>
        <begin position="393"/>
        <end position="412"/>
    </location>
</feature>
<evidence type="ECO:0000256" key="5">
    <source>
        <dbReference type="ARBA" id="ARBA00022692"/>
    </source>
</evidence>
<keyword evidence="2" id="KW-1003">Cell membrane</keyword>
<feature type="transmembrane region" description="Helical" evidence="8">
    <location>
        <begin position="107"/>
        <end position="126"/>
    </location>
</feature>
<feature type="transmembrane region" description="Helical" evidence="8">
    <location>
        <begin position="201"/>
        <end position="222"/>
    </location>
</feature>
<dbReference type="HOGENOM" id="CLU_038353_0_0_11"/>
<feature type="domain" description="Glycosyltransferase RgtA/B/C/D-like" evidence="9">
    <location>
        <begin position="141"/>
        <end position="243"/>
    </location>
</feature>
<evidence type="ECO:0000313" key="10">
    <source>
        <dbReference type="EMBL" id="ABP42704.1"/>
    </source>
</evidence>
<feature type="transmembrane region" description="Helical" evidence="8">
    <location>
        <begin position="327"/>
        <end position="347"/>
    </location>
</feature>
<keyword evidence="6 8" id="KW-1133">Transmembrane helix</keyword>
<reference evidence="10" key="1">
    <citation type="submission" date="2007-04" db="EMBL/GenBank/DDBJ databases">
        <authorList>
            <consortium name="US DOE Joint Genome Institute"/>
            <person name="Copeland A."/>
            <person name="Lucas S."/>
            <person name="Lapidus A."/>
            <person name="Barry K."/>
            <person name="Detter J.C."/>
            <person name="Glavina del Rio T."/>
            <person name="Hammon N."/>
            <person name="Israni S."/>
            <person name="Dalin E."/>
            <person name="Tice H."/>
            <person name="Pitluck S."/>
            <person name="Chain P."/>
            <person name="Malfatti S."/>
            <person name="Shin M."/>
            <person name="Vergez L."/>
            <person name="Schmutz J."/>
            <person name="Larimer F."/>
            <person name="Land M."/>
            <person name="Hauser L."/>
            <person name="Kyrpides N."/>
            <person name="Mikhailova N."/>
            <person name="Miller C."/>
            <person name="Richardson P."/>
        </authorList>
    </citation>
    <scope>NUCLEOTIDE SEQUENCE</scope>
    <source>
        <strain evidence="10">PYR-GCK</strain>
    </source>
</reference>
<comment type="subcellular location">
    <subcellularLocation>
        <location evidence="1">Cell membrane</location>
        <topology evidence="1">Multi-pass membrane protein</topology>
    </subcellularLocation>
</comment>
<dbReference type="STRING" id="350054.Mflv_0209"/>
<dbReference type="PANTHER" id="PTHR33908:SF11">
    <property type="entry name" value="MEMBRANE PROTEIN"/>
    <property type="match status" value="1"/>
</dbReference>
<proteinExistence type="predicted"/>
<sequence length="569" mass="62191">MPTATSALPVSEIVADQAPPTARPSWRHTAALFTALSTLYFAVGTVLVLRYNLFDGDGPSRVANAGYVFMSREPHLGAIGFVWNPLPSLVEIPILHLSRWIPELKTYGLAGVAQSALFMAGAAVMVRRIALDRGIGTGWRTVAVLCFALHPTIVTYGAAGMSEAALTFALIWCARHLLQWVHARRSGDLAWAGVALGVGYLARYEVVAAACGVAILVGVLAFRRSRTRRSSHAVLSALIVLFPLGTAVAVWSMSSWIVTGELFPMLSSQYGNESQINAATQGGPMGAIASDDWVIIAARLLGMQPFVILATIGAIAWSLSSRKRDPLVPAAVFGPVLLFAAWGQYTFTTFGWFRFYLAAVPLVVIVAMVCWAPRGEHRRRPWQMDSLSSRWGAALLCSSVLIGFPVTAYATLDERIGNQALQFGLRSVFDPQTYPSEEQWYGRLMTNDRALADYFDRKNLPDGSVLMDTFNTWGVWLSSDRPKQFVITSDYDFTAVMNRPWDFGVRYVVASNPANGVKDVLNRRYPDLWADGAGFGELALSVYGGTGDERLRVYRVIEPRTVPGARPVG</sequence>
<evidence type="ECO:0000256" key="4">
    <source>
        <dbReference type="ARBA" id="ARBA00022679"/>
    </source>
</evidence>
<evidence type="ECO:0000256" key="7">
    <source>
        <dbReference type="ARBA" id="ARBA00023136"/>
    </source>
</evidence>
<dbReference type="GO" id="GO:0009103">
    <property type="term" value="P:lipopolysaccharide biosynthetic process"/>
    <property type="evidence" value="ECO:0007669"/>
    <property type="project" value="UniProtKB-ARBA"/>
</dbReference>
<dbReference type="GO" id="GO:0005886">
    <property type="term" value="C:plasma membrane"/>
    <property type="evidence" value="ECO:0007669"/>
    <property type="project" value="UniProtKB-SubCell"/>
</dbReference>
<evidence type="ECO:0000256" key="2">
    <source>
        <dbReference type="ARBA" id="ARBA00022475"/>
    </source>
</evidence>
<evidence type="ECO:0000256" key="8">
    <source>
        <dbReference type="SAM" id="Phobius"/>
    </source>
</evidence>
<accession>A4T161</accession>
<feature type="transmembrane region" description="Helical" evidence="8">
    <location>
        <begin position="30"/>
        <end position="51"/>
    </location>
</feature>
<reference evidence="10" key="2">
    <citation type="journal article" date="2013" name="PLoS ONE">
        <title>A Gene Expression Study of the Activities of Aromatic Ring-Cleavage Dioxygenases in Mycobacterium gilvum PYR-GCK to Changes in Salinity and pH during Pyrene Degradation.</title>
        <authorList>
            <person name="Badejo A.C."/>
            <person name="Badejo A.O."/>
            <person name="Shin K.H."/>
            <person name="Chai Y.G."/>
        </authorList>
    </citation>
    <scope>NUCLEOTIDE SEQUENCE [LARGE SCALE GENOMIC DNA]</scope>
    <source>
        <strain evidence="10">PYR-GCK</strain>
    </source>
</reference>
<evidence type="ECO:0000256" key="1">
    <source>
        <dbReference type="ARBA" id="ARBA00004651"/>
    </source>
</evidence>
<dbReference type="AlphaFoldDB" id="A4T161"/>
<keyword evidence="3" id="KW-0328">Glycosyltransferase</keyword>
<feature type="transmembrane region" description="Helical" evidence="8">
    <location>
        <begin position="293"/>
        <end position="315"/>
    </location>
</feature>
<dbReference type="Pfam" id="PF13231">
    <property type="entry name" value="PMT_2"/>
    <property type="match status" value="1"/>
</dbReference>
<keyword evidence="5 8" id="KW-0812">Transmembrane</keyword>
<dbReference type="KEGG" id="mgi:Mflv_0209"/>
<dbReference type="InterPro" id="IPR038731">
    <property type="entry name" value="RgtA/B/C-like"/>
</dbReference>
<dbReference type="PANTHER" id="PTHR33908">
    <property type="entry name" value="MANNOSYLTRANSFERASE YKCB-RELATED"/>
    <property type="match status" value="1"/>
</dbReference>
<evidence type="ECO:0000256" key="3">
    <source>
        <dbReference type="ARBA" id="ARBA00022676"/>
    </source>
</evidence>